<organism evidence="3">
    <name type="scientific">uncultured Caudovirales phage</name>
    <dbReference type="NCBI Taxonomy" id="2100421"/>
    <lineage>
        <taxon>Viruses</taxon>
        <taxon>Duplodnaviria</taxon>
        <taxon>Heunggongvirae</taxon>
        <taxon>Uroviricota</taxon>
        <taxon>Caudoviricetes</taxon>
        <taxon>Peduoviridae</taxon>
        <taxon>Maltschvirus</taxon>
        <taxon>Maltschvirus maltsch</taxon>
    </lineage>
</organism>
<dbReference type="InterPro" id="IPR003115">
    <property type="entry name" value="ParB_N"/>
</dbReference>
<evidence type="ECO:0000256" key="1">
    <source>
        <dbReference type="SAM" id="MobiDB-lite"/>
    </source>
</evidence>
<dbReference type="InterPro" id="IPR036086">
    <property type="entry name" value="ParB/Sulfiredoxin_sf"/>
</dbReference>
<dbReference type="Pfam" id="PF02195">
    <property type="entry name" value="ParB_N"/>
    <property type="match status" value="1"/>
</dbReference>
<feature type="region of interest" description="Disordered" evidence="1">
    <location>
        <begin position="1"/>
        <end position="27"/>
    </location>
</feature>
<accession>A0A6J5LW54</accession>
<proteinExistence type="predicted"/>
<sequence>MSTPLPKPRPPVKPTRRPPEQPKNDPDVVCKVADGLKSMLVPVGDLQLDPDNARLHSEFQIAELSASLASIGQLKPIVVNAETGVVAAGNATFAAAAKNGWTHIAAIKVDPDKHDLKRFAIADNRLADLSEFDEEALAKAIADLPEDARLGLGWSAEELAKMLDVPGDDPAAPAPVDPIISAPDKQSKIAEATRVDFTAEQYGRIKAAIAAWVADGNEFEDDASAIVGICDSLMRRIQD</sequence>
<name>A0A6J5LW54_9CAUD</name>
<feature type="domain" description="ParB-like N-terminal" evidence="2">
    <location>
        <begin position="39"/>
        <end position="125"/>
    </location>
</feature>
<reference evidence="3" key="1">
    <citation type="submission" date="2020-04" db="EMBL/GenBank/DDBJ databases">
        <authorList>
            <person name="Chiriac C."/>
            <person name="Salcher M."/>
            <person name="Ghai R."/>
            <person name="Kavagutti S V."/>
        </authorList>
    </citation>
    <scope>NUCLEOTIDE SEQUENCE</scope>
</reference>
<dbReference type="SUPFAM" id="SSF110849">
    <property type="entry name" value="ParB/Sulfiredoxin"/>
    <property type="match status" value="1"/>
</dbReference>
<evidence type="ECO:0000259" key="2">
    <source>
        <dbReference type="SMART" id="SM00470"/>
    </source>
</evidence>
<feature type="compositionally biased region" description="Pro residues" evidence="1">
    <location>
        <begin position="1"/>
        <end position="13"/>
    </location>
</feature>
<feature type="compositionally biased region" description="Basic and acidic residues" evidence="1">
    <location>
        <begin position="17"/>
        <end position="27"/>
    </location>
</feature>
<protein>
    <submittedName>
        <fullName evidence="3">Spo0J Stage 0 sporulation protein J (Antagonist of Soj) containing ParB-like nuclease domain</fullName>
    </submittedName>
</protein>
<dbReference type="EMBL" id="LR796342">
    <property type="protein sequence ID" value="CAB4138301.1"/>
    <property type="molecule type" value="Genomic_DNA"/>
</dbReference>
<evidence type="ECO:0000313" key="3">
    <source>
        <dbReference type="EMBL" id="CAB4138301.1"/>
    </source>
</evidence>
<dbReference type="Gene3D" id="3.90.1530.10">
    <property type="entry name" value="Conserved hypothetical protein from pyrococcus furiosus pfu- 392566-001, ParB domain"/>
    <property type="match status" value="1"/>
</dbReference>
<dbReference type="SMART" id="SM00470">
    <property type="entry name" value="ParB"/>
    <property type="match status" value="1"/>
</dbReference>
<gene>
    <name evidence="3" type="ORF">UFOVP329_63</name>
</gene>